<dbReference type="GO" id="GO:0004176">
    <property type="term" value="F:ATP-dependent peptidase activity"/>
    <property type="evidence" value="ECO:0007669"/>
    <property type="project" value="InterPro"/>
</dbReference>
<dbReference type="GO" id="GO:0006515">
    <property type="term" value="P:protein quality control for misfolded or incompletely synthesized proteins"/>
    <property type="evidence" value="ECO:0007669"/>
    <property type="project" value="TreeGrafter"/>
</dbReference>
<sequence>MPDIYWRVLGLLIARRPLFPVFYKAVIAHEPGGVSTIEEIVKRGQPFFVALGRRFFRRIDEVYAIGRKMDRDPARAQLEMLDPKQNNSFDDHYVDVLVDLSCLVFVSITNILDTIPAPLLDCMEVLEGRLRVQGEGRHRIQVPRPAGERGERAGFCGCSGDAGGGRRADKVLFEEEQNQEVAEAYREDQEEGGIEFVQDLGERKPPISNFRCHVTPERLHFSIFFFSFQRIPRARVASSRLSTIMASPPRLFRHTASGNQTAPGLTPLTLFSTLSVMYVFCAISDLIDIEILAHIREYVSEYTTGSYRFLYRFSIRKTYPPRRSRVLYFDGVVSDIIITYTRSHLSG</sequence>
<evidence type="ECO:0000313" key="2">
    <source>
        <dbReference type="Proteomes" id="UP000027222"/>
    </source>
</evidence>
<dbReference type="STRING" id="685588.A0A067SM64"/>
<reference evidence="2" key="1">
    <citation type="journal article" date="2014" name="Proc. Natl. Acad. Sci. U.S.A.">
        <title>Extensive sampling of basidiomycete genomes demonstrates inadequacy of the white-rot/brown-rot paradigm for wood decay fungi.</title>
        <authorList>
            <person name="Riley R."/>
            <person name="Salamov A.A."/>
            <person name="Brown D.W."/>
            <person name="Nagy L.G."/>
            <person name="Floudas D."/>
            <person name="Held B.W."/>
            <person name="Levasseur A."/>
            <person name="Lombard V."/>
            <person name="Morin E."/>
            <person name="Otillar R."/>
            <person name="Lindquist E.A."/>
            <person name="Sun H."/>
            <person name="LaButti K.M."/>
            <person name="Schmutz J."/>
            <person name="Jabbour D."/>
            <person name="Luo H."/>
            <person name="Baker S.E."/>
            <person name="Pisabarro A.G."/>
            <person name="Walton J.D."/>
            <person name="Blanchette R.A."/>
            <person name="Henrissat B."/>
            <person name="Martin F."/>
            <person name="Cullen D."/>
            <person name="Hibbett D.S."/>
            <person name="Grigoriev I.V."/>
        </authorList>
    </citation>
    <scope>NUCLEOTIDE SEQUENCE [LARGE SCALE GENOMIC DNA]</scope>
    <source>
        <strain evidence="2">CBS 339.88</strain>
    </source>
</reference>
<dbReference type="GO" id="GO:0004252">
    <property type="term" value="F:serine-type endopeptidase activity"/>
    <property type="evidence" value="ECO:0007669"/>
    <property type="project" value="InterPro"/>
</dbReference>
<dbReference type="PANTHER" id="PTHR43718:SF2">
    <property type="entry name" value="LON PROTEASE HOMOLOG, MITOCHONDRIAL"/>
    <property type="match status" value="1"/>
</dbReference>
<dbReference type="HOGENOM" id="CLU_799370_0_0_1"/>
<dbReference type="GO" id="GO:0051131">
    <property type="term" value="P:chaperone-mediated protein complex assembly"/>
    <property type="evidence" value="ECO:0007669"/>
    <property type="project" value="TreeGrafter"/>
</dbReference>
<dbReference type="PANTHER" id="PTHR43718">
    <property type="entry name" value="LON PROTEASE"/>
    <property type="match status" value="1"/>
</dbReference>
<dbReference type="InterPro" id="IPR027065">
    <property type="entry name" value="Lon_Prtase"/>
</dbReference>
<dbReference type="Gene3D" id="3.40.50.300">
    <property type="entry name" value="P-loop containing nucleotide triphosphate hydrolases"/>
    <property type="match status" value="1"/>
</dbReference>
<dbReference type="OrthoDB" id="2411602at2759"/>
<organism evidence="1 2">
    <name type="scientific">Galerina marginata (strain CBS 339.88)</name>
    <dbReference type="NCBI Taxonomy" id="685588"/>
    <lineage>
        <taxon>Eukaryota</taxon>
        <taxon>Fungi</taxon>
        <taxon>Dikarya</taxon>
        <taxon>Basidiomycota</taxon>
        <taxon>Agaricomycotina</taxon>
        <taxon>Agaricomycetes</taxon>
        <taxon>Agaricomycetidae</taxon>
        <taxon>Agaricales</taxon>
        <taxon>Agaricineae</taxon>
        <taxon>Strophariaceae</taxon>
        <taxon>Galerina</taxon>
    </lineage>
</organism>
<dbReference type="GO" id="GO:0005759">
    <property type="term" value="C:mitochondrial matrix"/>
    <property type="evidence" value="ECO:0007669"/>
    <property type="project" value="TreeGrafter"/>
</dbReference>
<dbReference type="InterPro" id="IPR027417">
    <property type="entry name" value="P-loop_NTPase"/>
</dbReference>
<evidence type="ECO:0000313" key="1">
    <source>
        <dbReference type="EMBL" id="KDR71961.1"/>
    </source>
</evidence>
<dbReference type="Proteomes" id="UP000027222">
    <property type="component" value="Unassembled WGS sequence"/>
</dbReference>
<dbReference type="AlphaFoldDB" id="A0A067SM64"/>
<proteinExistence type="predicted"/>
<dbReference type="GO" id="GO:0007005">
    <property type="term" value="P:mitochondrion organization"/>
    <property type="evidence" value="ECO:0007669"/>
    <property type="project" value="TreeGrafter"/>
</dbReference>
<protein>
    <submittedName>
        <fullName evidence="1">Uncharacterized protein</fullName>
    </submittedName>
</protein>
<dbReference type="EMBL" id="KL142390">
    <property type="protein sequence ID" value="KDR71961.1"/>
    <property type="molecule type" value="Genomic_DNA"/>
</dbReference>
<dbReference type="GO" id="GO:0005524">
    <property type="term" value="F:ATP binding"/>
    <property type="evidence" value="ECO:0007669"/>
    <property type="project" value="InterPro"/>
</dbReference>
<dbReference type="GO" id="GO:0003697">
    <property type="term" value="F:single-stranded DNA binding"/>
    <property type="evidence" value="ECO:0007669"/>
    <property type="project" value="TreeGrafter"/>
</dbReference>
<gene>
    <name evidence="1" type="ORF">GALMADRAFT_143316</name>
</gene>
<name>A0A067SM64_GALM3</name>
<keyword evidence="2" id="KW-1185">Reference proteome</keyword>
<accession>A0A067SM64</accession>